<evidence type="ECO:0000256" key="3">
    <source>
        <dbReference type="ARBA" id="ARBA00022840"/>
    </source>
</evidence>
<evidence type="ECO:0000256" key="1">
    <source>
        <dbReference type="ARBA" id="ARBA00022448"/>
    </source>
</evidence>
<comment type="caution">
    <text evidence="5">The sequence shown here is derived from an EMBL/GenBank/DDBJ whole genome shotgun (WGS) entry which is preliminary data.</text>
</comment>
<dbReference type="SUPFAM" id="SSF52540">
    <property type="entry name" value="P-loop containing nucleoside triphosphate hydrolases"/>
    <property type="match status" value="1"/>
</dbReference>
<dbReference type="SMART" id="SM00382">
    <property type="entry name" value="AAA"/>
    <property type="match status" value="1"/>
</dbReference>
<dbReference type="Pfam" id="PF00005">
    <property type="entry name" value="ABC_tran"/>
    <property type="match status" value="1"/>
</dbReference>
<dbReference type="InterPro" id="IPR003593">
    <property type="entry name" value="AAA+_ATPase"/>
</dbReference>
<dbReference type="Gene3D" id="3.40.50.300">
    <property type="entry name" value="P-loop containing nucleotide triphosphate hydrolases"/>
    <property type="match status" value="1"/>
</dbReference>
<dbReference type="PROSITE" id="PS50893">
    <property type="entry name" value="ABC_TRANSPORTER_2"/>
    <property type="match status" value="1"/>
</dbReference>
<dbReference type="InterPro" id="IPR027417">
    <property type="entry name" value="P-loop_NTPase"/>
</dbReference>
<dbReference type="PANTHER" id="PTHR42781:SF4">
    <property type="entry name" value="SPERMIDINE_PUTRESCINE IMPORT ATP-BINDING PROTEIN POTA"/>
    <property type="match status" value="1"/>
</dbReference>
<feature type="domain" description="ABC transporter" evidence="4">
    <location>
        <begin position="2"/>
        <end position="233"/>
    </location>
</feature>
<name>A0A940IDR1_9FIRM</name>
<evidence type="ECO:0000256" key="2">
    <source>
        <dbReference type="ARBA" id="ARBA00022741"/>
    </source>
</evidence>
<sequence length="344" mass="38326">MLVTEDLSLEYLYGAKALCDVSFEIASGEHVAVLGGAEAGKTSLLKAIAGLYPVSSGKIFIDGKDVTEAKIKDRDILFVYDDGGLFNRRTVRYNLVYPQKVRKVPKEEREKLALDASDEFGLRGFEEEYVFRLYETEKVRLALARTALRKAPLVMIDDVFGMLPSAQRGKLFHELFPRVAEISSSLLFATTSVTEAFSVGKRVIFMRYGNIEQIGTPEELIDDPATVNVDAYVNANRNFSEAPITHNDDGTRLNFGGYDIEILSRNYVADGVIASYVLEASDDGEPFEAISRMFDGNGFVYVNAVGTKLFAGETPPHGIKVRPRKSDLRIFSLTDEKRLTFRIL</sequence>
<accession>A0A940IDR1</accession>
<dbReference type="PANTHER" id="PTHR42781">
    <property type="entry name" value="SPERMIDINE/PUTRESCINE IMPORT ATP-BINDING PROTEIN POTA"/>
    <property type="match status" value="1"/>
</dbReference>
<organism evidence="5 6">
    <name type="scientific">Candidatus Stercoripulliclostridium pullicola</name>
    <dbReference type="NCBI Taxonomy" id="2840953"/>
    <lineage>
        <taxon>Bacteria</taxon>
        <taxon>Bacillati</taxon>
        <taxon>Bacillota</taxon>
        <taxon>Clostridia</taxon>
        <taxon>Eubacteriales</taxon>
        <taxon>Candidatus Stercoripulliclostridium</taxon>
    </lineage>
</organism>
<proteinExistence type="predicted"/>
<gene>
    <name evidence="5" type="ORF">IAB16_07380</name>
</gene>
<evidence type="ECO:0000313" key="6">
    <source>
        <dbReference type="Proteomes" id="UP000727857"/>
    </source>
</evidence>
<dbReference type="EMBL" id="JADINF010000188">
    <property type="protein sequence ID" value="MBO8424826.1"/>
    <property type="molecule type" value="Genomic_DNA"/>
</dbReference>
<dbReference type="GO" id="GO:0016887">
    <property type="term" value="F:ATP hydrolysis activity"/>
    <property type="evidence" value="ECO:0007669"/>
    <property type="project" value="InterPro"/>
</dbReference>
<dbReference type="InterPro" id="IPR003439">
    <property type="entry name" value="ABC_transporter-like_ATP-bd"/>
</dbReference>
<dbReference type="InterPro" id="IPR050093">
    <property type="entry name" value="ABC_SmlMolc_Importer"/>
</dbReference>
<dbReference type="Proteomes" id="UP000727857">
    <property type="component" value="Unassembled WGS sequence"/>
</dbReference>
<evidence type="ECO:0000313" key="5">
    <source>
        <dbReference type="EMBL" id="MBO8424826.1"/>
    </source>
</evidence>
<evidence type="ECO:0000259" key="4">
    <source>
        <dbReference type="PROSITE" id="PS50893"/>
    </source>
</evidence>
<protein>
    <submittedName>
        <fullName evidence="5">ATP-binding cassette domain-containing protein</fullName>
    </submittedName>
</protein>
<keyword evidence="1" id="KW-0813">Transport</keyword>
<reference evidence="5" key="1">
    <citation type="submission" date="2020-10" db="EMBL/GenBank/DDBJ databases">
        <authorList>
            <person name="Gilroy R."/>
        </authorList>
    </citation>
    <scope>NUCLEOTIDE SEQUENCE</scope>
    <source>
        <strain evidence="5">517</strain>
    </source>
</reference>
<keyword evidence="2" id="KW-0547">Nucleotide-binding</keyword>
<dbReference type="GO" id="GO:0005524">
    <property type="term" value="F:ATP binding"/>
    <property type="evidence" value="ECO:0007669"/>
    <property type="project" value="UniProtKB-KW"/>
</dbReference>
<reference evidence="5" key="2">
    <citation type="journal article" date="2021" name="PeerJ">
        <title>Extensive microbial diversity within the chicken gut microbiome revealed by metagenomics and culture.</title>
        <authorList>
            <person name="Gilroy R."/>
            <person name="Ravi A."/>
            <person name="Getino M."/>
            <person name="Pursley I."/>
            <person name="Horton D.L."/>
            <person name="Alikhan N.F."/>
            <person name="Baker D."/>
            <person name="Gharbi K."/>
            <person name="Hall N."/>
            <person name="Watson M."/>
            <person name="Adriaenssens E.M."/>
            <person name="Foster-Nyarko E."/>
            <person name="Jarju S."/>
            <person name="Secka A."/>
            <person name="Antonio M."/>
            <person name="Oren A."/>
            <person name="Chaudhuri R.R."/>
            <person name="La Ragione R."/>
            <person name="Hildebrand F."/>
            <person name="Pallen M.J."/>
        </authorList>
    </citation>
    <scope>NUCLEOTIDE SEQUENCE</scope>
    <source>
        <strain evidence="5">517</strain>
    </source>
</reference>
<keyword evidence="3 5" id="KW-0067">ATP-binding</keyword>
<dbReference type="AlphaFoldDB" id="A0A940IDR1"/>